<feature type="region of interest" description="Disordered" evidence="1">
    <location>
        <begin position="59"/>
        <end position="80"/>
    </location>
</feature>
<dbReference type="RefSeq" id="WP_241605755.1">
    <property type="nucleotide sequence ID" value="NZ_JAKVIN010000015.1"/>
</dbReference>
<accession>A0ABT0CTS3</accession>
<geneLocation type="plasmid" evidence="3">
    <name>unnamed</name>
</geneLocation>
<evidence type="ECO:0000313" key="3">
    <source>
        <dbReference type="EMBL" id="MCJ8152018.1"/>
    </source>
</evidence>
<sequence>MTSMNSRKFLACLTMAAFFSQPLPSIAQEAAGPMFSTPAERSTTGVPILSDQGSVRNDTIIDSTGGHSRTQPVASDQNRKTSFKPDQFKQWALQCVDQANTQKRCQISSTTLSADSKQAVLVVSLAYRPDGKSVAMQMAVPLGIALKNGVELSVKSGSSTTFQVSRCTPQGCLVEDTVEPALIEAMKTGKNATVSVMTPEGAIIPIGLSLDGFSDAYSALIAH</sequence>
<dbReference type="Proteomes" id="UP001201844">
    <property type="component" value="Unassembled WGS sequence"/>
</dbReference>
<name>A0ABT0CTS3_9HYPH</name>
<feature type="signal peptide" evidence="2">
    <location>
        <begin position="1"/>
        <end position="27"/>
    </location>
</feature>
<reference evidence="3 4" key="1">
    <citation type="submission" date="2022-02" db="EMBL/GenBank/DDBJ databases">
        <title>Shinella B3.7 sp. nov., isolated from Sediment (Zhairuo Island).</title>
        <authorList>
            <person name="Chen G."/>
        </authorList>
    </citation>
    <scope>NUCLEOTIDE SEQUENCE [LARGE SCALE GENOMIC DNA]</scope>
    <source>
        <strain evidence="3 4">B3.7</strain>
        <plasmid evidence="3">unnamed</plasmid>
    </source>
</reference>
<keyword evidence="2" id="KW-0732">Signal</keyword>
<feature type="chain" id="PRO_5045877497" evidence="2">
    <location>
        <begin position="28"/>
        <end position="223"/>
    </location>
</feature>
<evidence type="ECO:0000256" key="2">
    <source>
        <dbReference type="SAM" id="SignalP"/>
    </source>
</evidence>
<dbReference type="EMBL" id="JAKVIN010000015">
    <property type="protein sequence ID" value="MCJ8152018.1"/>
    <property type="molecule type" value="Genomic_DNA"/>
</dbReference>
<evidence type="ECO:0000313" key="4">
    <source>
        <dbReference type="Proteomes" id="UP001201844"/>
    </source>
</evidence>
<dbReference type="InterPro" id="IPR038696">
    <property type="entry name" value="IalB_sf"/>
</dbReference>
<evidence type="ECO:0000256" key="1">
    <source>
        <dbReference type="SAM" id="MobiDB-lite"/>
    </source>
</evidence>
<gene>
    <name evidence="3" type="ORF">MKI86_23095</name>
</gene>
<protein>
    <submittedName>
        <fullName evidence="3">Invasion associated locus B family protein</fullName>
    </submittedName>
</protein>
<proteinExistence type="predicted"/>
<dbReference type="InterPro" id="IPR010642">
    <property type="entry name" value="Invasion_prot_B"/>
</dbReference>
<keyword evidence="4" id="KW-1185">Reference proteome</keyword>
<organism evidence="3 4">
    <name type="scientific">Shinella sedimenti</name>
    <dbReference type="NCBI Taxonomy" id="2919913"/>
    <lineage>
        <taxon>Bacteria</taxon>
        <taxon>Pseudomonadati</taxon>
        <taxon>Pseudomonadota</taxon>
        <taxon>Alphaproteobacteria</taxon>
        <taxon>Hyphomicrobiales</taxon>
        <taxon>Rhizobiaceae</taxon>
        <taxon>Shinella</taxon>
    </lineage>
</organism>
<feature type="compositionally biased region" description="Polar residues" evidence="1">
    <location>
        <begin position="59"/>
        <end position="76"/>
    </location>
</feature>
<dbReference type="Pfam" id="PF06776">
    <property type="entry name" value="IalB"/>
    <property type="match status" value="1"/>
</dbReference>
<keyword evidence="3" id="KW-0614">Plasmid</keyword>
<dbReference type="Gene3D" id="2.60.40.1880">
    <property type="entry name" value="Invasion associated locus B (IalB) protein"/>
    <property type="match status" value="1"/>
</dbReference>
<comment type="caution">
    <text evidence="3">The sequence shown here is derived from an EMBL/GenBank/DDBJ whole genome shotgun (WGS) entry which is preliminary data.</text>
</comment>